<name>A0AAX2UPY8_AERVE</name>
<sequence>MDILDRQTLAAAVLGLTDDQLEAIMNGDEDFDTPLMERFGVDLDAFGGIAEALILLTAPVGCDQDGNQLHAFVRNEGTFLRALATEKGANVSWAHPPAGKQIAPGEGKRHG</sequence>
<reference evidence="1" key="2">
    <citation type="journal article" date="2019" name="PLoS ONE">
        <title>Identification and characterization of putative Aeromonas spp. T3SS effectors.</title>
        <authorList>
            <person name="Rangel L.T."/>
            <person name="Marden J."/>
            <person name="Colston S."/>
            <person name="Setubal J.C."/>
            <person name="Graf J."/>
            <person name="Gogarten J.P."/>
        </authorList>
    </citation>
    <scope>NUCLEOTIDE SEQUENCE</scope>
    <source>
        <strain evidence="1">BAQ071013-135</strain>
    </source>
</reference>
<dbReference type="Proteomes" id="UP000796104">
    <property type="component" value="Unassembled WGS sequence"/>
</dbReference>
<proteinExistence type="predicted"/>
<evidence type="ECO:0000313" key="2">
    <source>
        <dbReference type="Proteomes" id="UP000796104"/>
    </source>
</evidence>
<reference evidence="1" key="1">
    <citation type="submission" date="2017-10" db="EMBL/GenBank/DDBJ databases">
        <authorList>
            <person name="Colston S.M."/>
            <person name="Graf J."/>
        </authorList>
    </citation>
    <scope>NUCLEOTIDE SEQUENCE</scope>
    <source>
        <strain evidence="1">BAQ071013-135</strain>
    </source>
</reference>
<accession>A0AAX2UPY8</accession>
<organism evidence="1 2">
    <name type="scientific">Aeromonas veronii</name>
    <dbReference type="NCBI Taxonomy" id="654"/>
    <lineage>
        <taxon>Bacteria</taxon>
        <taxon>Pseudomonadati</taxon>
        <taxon>Pseudomonadota</taxon>
        <taxon>Gammaproteobacteria</taxon>
        <taxon>Aeromonadales</taxon>
        <taxon>Aeromonadaceae</taxon>
        <taxon>Aeromonas</taxon>
    </lineage>
</organism>
<protein>
    <submittedName>
        <fullName evidence="1">Uncharacterized protein</fullName>
    </submittedName>
</protein>
<comment type="caution">
    <text evidence="1">The sequence shown here is derived from an EMBL/GenBank/DDBJ whole genome shotgun (WGS) entry which is preliminary data.</text>
</comment>
<dbReference type="EMBL" id="PDXJ01000025">
    <property type="protein sequence ID" value="TND52030.1"/>
    <property type="molecule type" value="Genomic_DNA"/>
</dbReference>
<dbReference type="RefSeq" id="WP_139495231.1">
    <property type="nucleotide sequence ID" value="NZ_CAWORL010000018.1"/>
</dbReference>
<gene>
    <name evidence="1" type="ORF">CF123_18100</name>
</gene>
<dbReference type="AlphaFoldDB" id="A0AAX2UPY8"/>
<evidence type="ECO:0000313" key="1">
    <source>
        <dbReference type="EMBL" id="TND52030.1"/>
    </source>
</evidence>